<dbReference type="EMBL" id="GGFK01015238">
    <property type="protein sequence ID" value="MBW48559.1"/>
    <property type="molecule type" value="Transcribed_RNA"/>
</dbReference>
<name>A0A2M4B679_9DIPT</name>
<evidence type="ECO:0000313" key="1">
    <source>
        <dbReference type="EMBL" id="MBW48559.1"/>
    </source>
</evidence>
<dbReference type="AlphaFoldDB" id="A0A2M4B679"/>
<sequence>MLVSSVHCIRTVAALVVDYSARSPRYWSIVCCHCFCYRCCYCRSYSCHWYCRWVCFCVQCPDRTPSSSSSYVHPCQYRSCAYHRPQDPAVQTYLDHSFVAARNRQRC</sequence>
<reference evidence="1" key="1">
    <citation type="submission" date="2018-01" db="EMBL/GenBank/DDBJ databases">
        <title>An insight into the sialome of Amazonian anophelines.</title>
        <authorList>
            <person name="Ribeiro J.M."/>
            <person name="Scarpassa V."/>
            <person name="Calvo E."/>
        </authorList>
    </citation>
    <scope>NUCLEOTIDE SEQUENCE</scope>
    <source>
        <tissue evidence="1">Salivary glands</tissue>
    </source>
</reference>
<organism evidence="1">
    <name type="scientific">Anopheles triannulatus</name>
    <dbReference type="NCBI Taxonomy" id="58253"/>
    <lineage>
        <taxon>Eukaryota</taxon>
        <taxon>Metazoa</taxon>
        <taxon>Ecdysozoa</taxon>
        <taxon>Arthropoda</taxon>
        <taxon>Hexapoda</taxon>
        <taxon>Insecta</taxon>
        <taxon>Pterygota</taxon>
        <taxon>Neoptera</taxon>
        <taxon>Endopterygota</taxon>
        <taxon>Diptera</taxon>
        <taxon>Nematocera</taxon>
        <taxon>Culicoidea</taxon>
        <taxon>Culicidae</taxon>
        <taxon>Anophelinae</taxon>
        <taxon>Anopheles</taxon>
    </lineage>
</organism>
<accession>A0A2M4B679</accession>
<proteinExistence type="predicted"/>
<protein>
    <submittedName>
        <fullName evidence="1">Putative secreted protein</fullName>
    </submittedName>
</protein>